<name>A0ABZ0HTH6_9HYPH</name>
<accession>A0ABZ0HTH6</accession>
<dbReference type="EMBL" id="CP136862">
    <property type="protein sequence ID" value="WOJ90221.1"/>
    <property type="molecule type" value="Genomic_DNA"/>
</dbReference>
<proteinExistence type="predicted"/>
<gene>
    <name evidence="1" type="ORF">RZS28_02645</name>
</gene>
<dbReference type="Proteomes" id="UP001626536">
    <property type="component" value="Chromosome"/>
</dbReference>
<evidence type="ECO:0000313" key="1">
    <source>
        <dbReference type="EMBL" id="WOJ90221.1"/>
    </source>
</evidence>
<keyword evidence="2" id="KW-1185">Reference proteome</keyword>
<sequence length="97" mass="10980">MTTLLRSCQQGPDWPELSIPDWFRERAEALIAKLGEDHPDSKVFRQILTAGRIEEKAVDHLDFIAGKTQIDETIQLAIDVSHHCFATIKVLSSIPLR</sequence>
<reference evidence="1 2" key="1">
    <citation type="submission" date="2023-10" db="EMBL/GenBank/DDBJ databases">
        <title>Novel methanotroph of the genus Methylocapsa from a subarctic wetland.</title>
        <authorList>
            <person name="Belova S.E."/>
            <person name="Oshkin I.Y."/>
            <person name="Miroshnikov K."/>
            <person name="Dedysh S.N."/>
        </authorList>
    </citation>
    <scope>NUCLEOTIDE SEQUENCE [LARGE SCALE GENOMIC DNA]</scope>
    <source>
        <strain evidence="1 2">RX1</strain>
    </source>
</reference>
<evidence type="ECO:0000313" key="2">
    <source>
        <dbReference type="Proteomes" id="UP001626536"/>
    </source>
</evidence>
<dbReference type="RefSeq" id="WP_407339668.1">
    <property type="nucleotide sequence ID" value="NZ_CP136862.1"/>
</dbReference>
<protein>
    <submittedName>
        <fullName evidence="1">Uncharacterized protein</fullName>
    </submittedName>
</protein>
<organism evidence="1 2">
    <name type="scientific">Methylocapsa polymorpha</name>
    <dbReference type="NCBI Taxonomy" id="3080828"/>
    <lineage>
        <taxon>Bacteria</taxon>
        <taxon>Pseudomonadati</taxon>
        <taxon>Pseudomonadota</taxon>
        <taxon>Alphaproteobacteria</taxon>
        <taxon>Hyphomicrobiales</taxon>
        <taxon>Beijerinckiaceae</taxon>
        <taxon>Methylocapsa</taxon>
    </lineage>
</organism>